<evidence type="ECO:0000256" key="1">
    <source>
        <dbReference type="SAM" id="MobiDB-lite"/>
    </source>
</evidence>
<dbReference type="RefSeq" id="WP_061833260.1">
    <property type="nucleotide sequence ID" value="NZ_LUKE01000001.1"/>
</dbReference>
<name>A0A150WMW8_BDEBC</name>
<keyword evidence="3" id="KW-1185">Reference proteome</keyword>
<protein>
    <submittedName>
        <fullName evidence="2">Uncharacterized protein</fullName>
    </submittedName>
</protein>
<organism evidence="2 3">
    <name type="scientific">Bdellovibrio bacteriovorus</name>
    <dbReference type="NCBI Taxonomy" id="959"/>
    <lineage>
        <taxon>Bacteria</taxon>
        <taxon>Pseudomonadati</taxon>
        <taxon>Bdellovibrionota</taxon>
        <taxon>Bdellovibrionia</taxon>
        <taxon>Bdellovibrionales</taxon>
        <taxon>Pseudobdellovibrionaceae</taxon>
        <taxon>Bdellovibrio</taxon>
    </lineage>
</organism>
<reference evidence="2 3" key="1">
    <citation type="submission" date="2016-03" db="EMBL/GenBank/DDBJ databases">
        <authorList>
            <person name="Ploux O."/>
        </authorList>
    </citation>
    <scope>NUCLEOTIDE SEQUENCE [LARGE SCALE GENOMIC DNA]</scope>
    <source>
        <strain evidence="2 3">R0</strain>
    </source>
</reference>
<gene>
    <name evidence="2" type="ORF">AZI86_01170</name>
</gene>
<feature type="region of interest" description="Disordered" evidence="1">
    <location>
        <begin position="96"/>
        <end position="148"/>
    </location>
</feature>
<evidence type="ECO:0000313" key="2">
    <source>
        <dbReference type="EMBL" id="KYG65716.1"/>
    </source>
</evidence>
<evidence type="ECO:0000313" key="3">
    <source>
        <dbReference type="Proteomes" id="UP000075320"/>
    </source>
</evidence>
<proteinExistence type="predicted"/>
<sequence>MKLVTEFPSYTLMKALAAKTALTTAGKTPEEIEASLGETFKLEGDKLKYFVNALNVANDNSANLKRVFVATLAEGENIPAKSVKVEEHHYIPEFLSAPKPAFDKNAKPAGKGGRQGGGKGDKKGGSPWGMSPEELAAKKGGKGAAKPS</sequence>
<dbReference type="AlphaFoldDB" id="A0A150WMW8"/>
<dbReference type="EMBL" id="LUKE01000001">
    <property type="protein sequence ID" value="KYG65716.1"/>
    <property type="molecule type" value="Genomic_DNA"/>
</dbReference>
<comment type="caution">
    <text evidence="2">The sequence shown here is derived from an EMBL/GenBank/DDBJ whole genome shotgun (WGS) entry which is preliminary data.</text>
</comment>
<dbReference type="Proteomes" id="UP000075320">
    <property type="component" value="Unassembled WGS sequence"/>
</dbReference>
<accession>A0A150WMW8</accession>